<dbReference type="EMBL" id="LT670849">
    <property type="protein sequence ID" value="SHN73550.1"/>
    <property type="molecule type" value="Genomic_DNA"/>
</dbReference>
<keyword evidence="2" id="KW-1185">Reference proteome</keyword>
<evidence type="ECO:0000313" key="2">
    <source>
        <dbReference type="Proteomes" id="UP000184096"/>
    </source>
</evidence>
<organism evidence="1 2">
    <name type="scientific">Bradyrhizobium erythrophlei</name>
    <dbReference type="NCBI Taxonomy" id="1437360"/>
    <lineage>
        <taxon>Bacteria</taxon>
        <taxon>Pseudomonadati</taxon>
        <taxon>Pseudomonadota</taxon>
        <taxon>Alphaproteobacteria</taxon>
        <taxon>Hyphomicrobiales</taxon>
        <taxon>Nitrobacteraceae</taxon>
        <taxon>Bradyrhizobium</taxon>
    </lineage>
</organism>
<gene>
    <name evidence="1" type="ORF">SAMN05444170_2507</name>
</gene>
<accession>A0A1M7TS95</accession>
<sequence length="251" mass="28200">MDYAKILTTGVGAWLQFEFACDRSGLFSEKYLTHPIGQILSSRTGNRAHAEYKHPILAALSTGVGRRPEIDFAVCDPHPTISIAVESKWVGTSIPSVQSILWDLIRLELLVQASGARCFFVLGGKRSALQSLFAKPAFAGMTRAVTQPRPLLRLGDNQPHRTMLVAHENPRVAMLKTLFKEYQDVEFPHMVVSRRSEPYPIGQRLHVPQVYVWEISSAGRRQTFYPKNSRHYSLDGSSKRDYYRARAAAAS</sequence>
<dbReference type="AlphaFoldDB" id="A0A1M7TS95"/>
<dbReference type="Proteomes" id="UP000184096">
    <property type="component" value="Chromosome I"/>
</dbReference>
<proteinExistence type="predicted"/>
<evidence type="ECO:0000313" key="1">
    <source>
        <dbReference type="EMBL" id="SHN73550.1"/>
    </source>
</evidence>
<reference evidence="2" key="1">
    <citation type="submission" date="2016-11" db="EMBL/GenBank/DDBJ databases">
        <authorList>
            <person name="Varghese N."/>
            <person name="Submissions S."/>
        </authorList>
    </citation>
    <scope>NUCLEOTIDE SEQUENCE [LARGE SCALE GENOMIC DNA]</scope>
    <source>
        <strain evidence="2">GAS401</strain>
    </source>
</reference>
<name>A0A1M7TS95_9BRAD</name>
<protein>
    <submittedName>
        <fullName evidence="1">Uncharacterized protein</fullName>
    </submittedName>
</protein>